<dbReference type="GO" id="GO:0030968">
    <property type="term" value="P:endoplasmic reticulum unfolded protein response"/>
    <property type="evidence" value="ECO:0007669"/>
    <property type="project" value="InterPro"/>
</dbReference>
<feature type="chain" id="PRO_5038865861" description="MRH domain-containing protein" evidence="5">
    <location>
        <begin position="28"/>
        <end position="359"/>
    </location>
</feature>
<keyword evidence="4" id="KW-1015">Disulfide bond</keyword>
<feature type="signal peptide" evidence="5">
    <location>
        <begin position="1"/>
        <end position="27"/>
    </location>
</feature>
<dbReference type="PANTHER" id="PTHR15414">
    <property type="entry name" value="OS-9-RELATED"/>
    <property type="match status" value="1"/>
</dbReference>
<dbReference type="PROSITE" id="PS51914">
    <property type="entry name" value="MRH"/>
    <property type="match status" value="1"/>
</dbReference>
<evidence type="ECO:0000313" key="7">
    <source>
        <dbReference type="EMBL" id="GJQ08884.1"/>
    </source>
</evidence>
<comment type="subcellular location">
    <subcellularLocation>
        <location evidence="1">Endoplasmic reticulum</location>
    </subcellularLocation>
</comment>
<dbReference type="Proteomes" id="UP001061958">
    <property type="component" value="Unassembled WGS sequence"/>
</dbReference>
<evidence type="ECO:0000259" key="6">
    <source>
        <dbReference type="PROSITE" id="PS51914"/>
    </source>
</evidence>
<evidence type="ECO:0000256" key="1">
    <source>
        <dbReference type="ARBA" id="ARBA00004240"/>
    </source>
</evidence>
<reference evidence="7" key="2">
    <citation type="submission" date="2022-01" db="EMBL/GenBank/DDBJ databases">
        <authorList>
            <person name="Hirooka S."/>
            <person name="Miyagishima S.Y."/>
        </authorList>
    </citation>
    <scope>NUCLEOTIDE SEQUENCE</scope>
    <source>
        <strain evidence="7">NBRC 102759</strain>
    </source>
</reference>
<evidence type="ECO:0000256" key="5">
    <source>
        <dbReference type="SAM" id="SignalP"/>
    </source>
</evidence>
<dbReference type="OrthoDB" id="448954at2759"/>
<reference evidence="7" key="1">
    <citation type="journal article" date="2022" name="Proc. Natl. Acad. Sci. U.S.A.">
        <title>Life cycle and functional genomics of the unicellular red alga Galdieria for elucidating algal and plant evolution and industrial use.</title>
        <authorList>
            <person name="Hirooka S."/>
            <person name="Itabashi T."/>
            <person name="Ichinose T.M."/>
            <person name="Onuma R."/>
            <person name="Fujiwara T."/>
            <person name="Yamashita S."/>
            <person name="Jong L.W."/>
            <person name="Tomita R."/>
            <person name="Iwane A.H."/>
            <person name="Miyagishima S.Y."/>
        </authorList>
    </citation>
    <scope>NUCLEOTIDE SEQUENCE</scope>
    <source>
        <strain evidence="7">NBRC 102759</strain>
    </source>
</reference>
<dbReference type="GO" id="GO:0005788">
    <property type="term" value="C:endoplasmic reticulum lumen"/>
    <property type="evidence" value="ECO:0007669"/>
    <property type="project" value="TreeGrafter"/>
</dbReference>
<evidence type="ECO:0000256" key="3">
    <source>
        <dbReference type="ARBA" id="ARBA00022824"/>
    </source>
</evidence>
<sequence>MSYVVSVHYKWYCLAVLLFLFCWEIFAKDDNFQEEKETAQTETHKVKKIVLELDFLPAPVFQDVTEPKQQLHRINRIEVYQSIDFQSKGIHFLSVGDLHYVLVNSHRHSDVSSIDEFLNERLKSAPLARQGDESTEVATENLRKVVLSSVLGHTFECSVPHFNHSVGESELGLKSLNLSSIISQFNGTCFYRNDGWWTYEFCIGKHVKQFHLNPVTLEQEDIFYLGFPVENNNTEGFERAQYHAGTVVNTDEDENVIRIQYANGSQCALTGSPRNVTIDFMCPFSSFSDTESSEFISSIREIGTCSYHLTLVSNALCVEPLLRIRPHDEVQVTCKVINESVPQNARITSLAGYRTAAWF</sequence>
<evidence type="ECO:0000313" key="8">
    <source>
        <dbReference type="Proteomes" id="UP001061958"/>
    </source>
</evidence>
<dbReference type="EMBL" id="BQMJ01000005">
    <property type="protein sequence ID" value="GJQ08884.1"/>
    <property type="molecule type" value="Genomic_DNA"/>
</dbReference>
<gene>
    <name evidence="7" type="ORF">GpartN1_g675.t1</name>
</gene>
<dbReference type="SUPFAM" id="SSF50911">
    <property type="entry name" value="Mannose 6-phosphate receptor domain"/>
    <property type="match status" value="1"/>
</dbReference>
<dbReference type="InterPro" id="IPR044865">
    <property type="entry name" value="MRH_dom"/>
</dbReference>
<feature type="domain" description="MRH" evidence="6">
    <location>
        <begin position="155"/>
        <end position="319"/>
    </location>
</feature>
<dbReference type="InterPro" id="IPR009011">
    <property type="entry name" value="Man6P_isomerase_rcpt-bd_dom_sf"/>
</dbReference>
<dbReference type="InterPro" id="IPR012913">
    <property type="entry name" value="OS9-like_dom"/>
</dbReference>
<keyword evidence="8" id="KW-1185">Reference proteome</keyword>
<keyword evidence="3" id="KW-0256">Endoplasmic reticulum</keyword>
<dbReference type="GO" id="GO:0030970">
    <property type="term" value="P:retrograde protein transport, ER to cytosol"/>
    <property type="evidence" value="ECO:0007669"/>
    <property type="project" value="TreeGrafter"/>
</dbReference>
<dbReference type="Gene3D" id="2.70.130.10">
    <property type="entry name" value="Mannose-6-phosphate receptor binding domain"/>
    <property type="match status" value="1"/>
</dbReference>
<dbReference type="Pfam" id="PF07915">
    <property type="entry name" value="PRKCSH"/>
    <property type="match status" value="1"/>
</dbReference>
<protein>
    <recommendedName>
        <fullName evidence="6">MRH domain-containing protein</fullName>
    </recommendedName>
</protein>
<evidence type="ECO:0000256" key="4">
    <source>
        <dbReference type="ARBA" id="ARBA00023157"/>
    </source>
</evidence>
<accession>A0A9C7PRH8</accession>
<dbReference type="AlphaFoldDB" id="A0A9C7PRH8"/>
<name>A0A9C7PRH8_9RHOD</name>
<dbReference type="PANTHER" id="PTHR15414:SF0">
    <property type="entry name" value="ENDOPLASMIC RETICULUM LECTIN 1"/>
    <property type="match status" value="1"/>
</dbReference>
<keyword evidence="2 5" id="KW-0732">Signal</keyword>
<evidence type="ECO:0000256" key="2">
    <source>
        <dbReference type="ARBA" id="ARBA00022729"/>
    </source>
</evidence>
<comment type="caution">
    <text evidence="7">The sequence shown here is derived from an EMBL/GenBank/DDBJ whole genome shotgun (WGS) entry which is preliminary data.</text>
</comment>
<proteinExistence type="predicted"/>
<organism evidence="7 8">
    <name type="scientific">Galdieria partita</name>
    <dbReference type="NCBI Taxonomy" id="83374"/>
    <lineage>
        <taxon>Eukaryota</taxon>
        <taxon>Rhodophyta</taxon>
        <taxon>Bangiophyceae</taxon>
        <taxon>Galdieriales</taxon>
        <taxon>Galdieriaceae</taxon>
        <taxon>Galdieria</taxon>
    </lineage>
</organism>
<dbReference type="InterPro" id="IPR045149">
    <property type="entry name" value="OS-9-like"/>
</dbReference>